<gene>
    <name evidence="2" type="ORF">HF854_04245</name>
</gene>
<organism evidence="2 3">
    <name type="scientific">Desulfovibrio piger</name>
    <dbReference type="NCBI Taxonomy" id="901"/>
    <lineage>
        <taxon>Bacteria</taxon>
        <taxon>Pseudomonadati</taxon>
        <taxon>Thermodesulfobacteriota</taxon>
        <taxon>Desulfovibrionia</taxon>
        <taxon>Desulfovibrionales</taxon>
        <taxon>Desulfovibrionaceae</taxon>
        <taxon>Desulfovibrio</taxon>
    </lineage>
</organism>
<evidence type="ECO:0000256" key="1">
    <source>
        <dbReference type="SAM" id="SignalP"/>
    </source>
</evidence>
<dbReference type="EMBL" id="JABAFY010000010">
    <property type="protein sequence ID" value="NME51750.1"/>
    <property type="molecule type" value="Genomic_DNA"/>
</dbReference>
<feature type="signal peptide" evidence="1">
    <location>
        <begin position="1"/>
        <end position="20"/>
    </location>
</feature>
<proteinExistence type="predicted"/>
<name>A0A848C955_9BACT</name>
<sequence>MRHILLALVFLLTAAVSTPAAEKTFSQFAVDLPDGWTSDERPGFQSGHPDEYMLLLGKRGEEAVEAHITIFILPNKDKMDAKTFASRMREMQDAPTDLQQEGTMWIFRGTPRSRAMAMETLTRVSADDARILIIMEQDPAGLGTAKVVESLRGLTPASKALLGR</sequence>
<accession>A0A848C955</accession>
<keyword evidence="1" id="KW-0732">Signal</keyword>
<feature type="chain" id="PRO_5032913655" evidence="1">
    <location>
        <begin position="21"/>
        <end position="164"/>
    </location>
</feature>
<comment type="caution">
    <text evidence="2">The sequence shown here is derived from an EMBL/GenBank/DDBJ whole genome shotgun (WGS) entry which is preliminary data.</text>
</comment>
<dbReference type="RefSeq" id="WP_168935199.1">
    <property type="nucleotide sequence ID" value="NZ_CAMDEI010000019.1"/>
</dbReference>
<protein>
    <submittedName>
        <fullName evidence="2">Protoporphyrinogen oxidase</fullName>
    </submittedName>
</protein>
<dbReference type="Proteomes" id="UP000522333">
    <property type="component" value="Unassembled WGS sequence"/>
</dbReference>
<dbReference type="AlphaFoldDB" id="A0A848C955"/>
<reference evidence="2 3" key="1">
    <citation type="submission" date="2020-04" db="EMBL/GenBank/DDBJ databases">
        <authorList>
            <person name="Hitch T.C.A."/>
            <person name="Wylensek D."/>
            <person name="Clavel T."/>
        </authorList>
    </citation>
    <scope>NUCLEOTIDE SEQUENCE [LARGE SCALE GENOMIC DNA]</scope>
    <source>
        <strain evidence="2 3">PG-251-APC-1</strain>
    </source>
</reference>
<evidence type="ECO:0000313" key="3">
    <source>
        <dbReference type="Proteomes" id="UP000522333"/>
    </source>
</evidence>
<evidence type="ECO:0000313" key="2">
    <source>
        <dbReference type="EMBL" id="NME51750.1"/>
    </source>
</evidence>